<accession>A0ABN1M1Y9</accession>
<gene>
    <name evidence="2" type="ORF">GCM10008917_10830</name>
</gene>
<dbReference type="Proteomes" id="UP001400965">
    <property type="component" value="Unassembled WGS sequence"/>
</dbReference>
<evidence type="ECO:0000256" key="1">
    <source>
        <dbReference type="SAM" id="Phobius"/>
    </source>
</evidence>
<proteinExistence type="predicted"/>
<evidence type="ECO:0000313" key="3">
    <source>
        <dbReference type="Proteomes" id="UP001400965"/>
    </source>
</evidence>
<keyword evidence="1" id="KW-0812">Transmembrane</keyword>
<reference evidence="2 3" key="1">
    <citation type="journal article" date="2019" name="Int. J. Syst. Evol. Microbiol.">
        <title>The Global Catalogue of Microorganisms (GCM) 10K type strain sequencing project: providing services to taxonomists for standard genome sequencing and annotation.</title>
        <authorList>
            <consortium name="The Broad Institute Genomics Platform"/>
            <consortium name="The Broad Institute Genome Sequencing Center for Infectious Disease"/>
            <person name="Wu L."/>
            <person name="Ma J."/>
        </authorList>
    </citation>
    <scope>NUCLEOTIDE SEQUENCE [LARGE SCALE GENOMIC DNA]</scope>
    <source>
        <strain evidence="2 3">JCM 6486</strain>
    </source>
</reference>
<evidence type="ECO:0000313" key="2">
    <source>
        <dbReference type="EMBL" id="GAA0863050.1"/>
    </source>
</evidence>
<name>A0ABN1M1Y9_9FIRM</name>
<keyword evidence="1" id="KW-1133">Transmembrane helix</keyword>
<keyword evidence="1" id="KW-0472">Membrane</keyword>
<comment type="caution">
    <text evidence="2">The sequence shown here is derived from an EMBL/GenBank/DDBJ whole genome shotgun (WGS) entry which is preliminary data.</text>
</comment>
<keyword evidence="3" id="KW-1185">Reference proteome</keyword>
<protein>
    <recommendedName>
        <fullName evidence="4">MFS transporter</fullName>
    </recommendedName>
</protein>
<sequence length="57" mass="6651">MNQQELKRFNFNSWAYIISYAFMGLMSGVAFDILVTFLQQVNISTARSFSTKNRQVH</sequence>
<organism evidence="2 3">
    <name type="scientific">Paraclostridium tenue</name>
    <dbReference type="NCBI Taxonomy" id="1737"/>
    <lineage>
        <taxon>Bacteria</taxon>
        <taxon>Bacillati</taxon>
        <taxon>Bacillota</taxon>
        <taxon>Clostridia</taxon>
        <taxon>Peptostreptococcales</taxon>
        <taxon>Peptostreptococcaceae</taxon>
        <taxon>Paraclostridium</taxon>
    </lineage>
</organism>
<evidence type="ECO:0008006" key="4">
    <source>
        <dbReference type="Google" id="ProtNLM"/>
    </source>
</evidence>
<dbReference type="EMBL" id="BAAACP010000005">
    <property type="protein sequence ID" value="GAA0863050.1"/>
    <property type="molecule type" value="Genomic_DNA"/>
</dbReference>
<feature type="transmembrane region" description="Helical" evidence="1">
    <location>
        <begin position="14"/>
        <end position="38"/>
    </location>
</feature>